<evidence type="ECO:0000313" key="3">
    <source>
        <dbReference type="WBParaSite" id="NBR_0001581801-mRNA-1"/>
    </source>
</evidence>
<evidence type="ECO:0000313" key="2">
    <source>
        <dbReference type="Proteomes" id="UP000271162"/>
    </source>
</evidence>
<evidence type="ECO:0000313" key="1">
    <source>
        <dbReference type="EMBL" id="VDL79413.1"/>
    </source>
</evidence>
<protein>
    <submittedName>
        <fullName evidence="3">SWIB domain-containing protein</fullName>
    </submittedName>
</protein>
<gene>
    <name evidence="1" type="ORF">NBR_LOCUS15819</name>
</gene>
<sequence>MVAPRSLTSAPASQGKRSELAHLIWNGVKDRSPFGTPVLSRKVLGEIEKGQLEVFKVNALRRHDKESAQMTEGRGRRIPWQVCKDQLRRVVPCTS</sequence>
<organism evidence="3">
    <name type="scientific">Nippostrongylus brasiliensis</name>
    <name type="common">Rat hookworm</name>
    <dbReference type="NCBI Taxonomy" id="27835"/>
    <lineage>
        <taxon>Eukaryota</taxon>
        <taxon>Metazoa</taxon>
        <taxon>Ecdysozoa</taxon>
        <taxon>Nematoda</taxon>
        <taxon>Chromadorea</taxon>
        <taxon>Rhabditida</taxon>
        <taxon>Rhabditina</taxon>
        <taxon>Rhabditomorpha</taxon>
        <taxon>Strongyloidea</taxon>
        <taxon>Heligmosomidae</taxon>
        <taxon>Nippostrongylus</taxon>
    </lineage>
</organism>
<accession>A0A0N4YG93</accession>
<dbReference type="AlphaFoldDB" id="A0A0N4YG93"/>
<dbReference type="EMBL" id="UYSL01021901">
    <property type="protein sequence ID" value="VDL79413.1"/>
    <property type="molecule type" value="Genomic_DNA"/>
</dbReference>
<proteinExistence type="predicted"/>
<dbReference type="Proteomes" id="UP000271162">
    <property type="component" value="Unassembled WGS sequence"/>
</dbReference>
<dbReference type="WBParaSite" id="NBR_0001581801-mRNA-1">
    <property type="protein sequence ID" value="NBR_0001581801-mRNA-1"/>
    <property type="gene ID" value="NBR_0001581801"/>
</dbReference>
<reference evidence="1 2" key="2">
    <citation type="submission" date="2018-11" db="EMBL/GenBank/DDBJ databases">
        <authorList>
            <consortium name="Pathogen Informatics"/>
        </authorList>
    </citation>
    <scope>NUCLEOTIDE SEQUENCE [LARGE SCALE GENOMIC DNA]</scope>
</reference>
<name>A0A0N4YG93_NIPBR</name>
<reference evidence="3" key="1">
    <citation type="submission" date="2017-02" db="UniProtKB">
        <authorList>
            <consortium name="WormBaseParasite"/>
        </authorList>
    </citation>
    <scope>IDENTIFICATION</scope>
</reference>
<keyword evidence="2" id="KW-1185">Reference proteome</keyword>